<dbReference type="AlphaFoldDB" id="A0ABD2AGV8"/>
<evidence type="ECO:0000313" key="2">
    <source>
        <dbReference type="EMBL" id="KAL2719862.1"/>
    </source>
</evidence>
<accession>A0ABD2AGV8</accession>
<evidence type="ECO:0000313" key="3">
    <source>
        <dbReference type="EMBL" id="KAL2719946.1"/>
    </source>
</evidence>
<keyword evidence="1" id="KW-0812">Transmembrane</keyword>
<sequence>MFNYHDERSLNPCIFFGCNWNPDIALFCFSLILLWYSITFSKSDYAFLSIINFLLRESAKEDLV</sequence>
<organism evidence="2 4">
    <name type="scientific">Vespula maculifrons</name>
    <name type="common">Eastern yellow jacket</name>
    <name type="synonym">Wasp</name>
    <dbReference type="NCBI Taxonomy" id="7453"/>
    <lineage>
        <taxon>Eukaryota</taxon>
        <taxon>Metazoa</taxon>
        <taxon>Ecdysozoa</taxon>
        <taxon>Arthropoda</taxon>
        <taxon>Hexapoda</taxon>
        <taxon>Insecta</taxon>
        <taxon>Pterygota</taxon>
        <taxon>Neoptera</taxon>
        <taxon>Endopterygota</taxon>
        <taxon>Hymenoptera</taxon>
        <taxon>Apocrita</taxon>
        <taxon>Aculeata</taxon>
        <taxon>Vespoidea</taxon>
        <taxon>Vespidae</taxon>
        <taxon>Vespinae</taxon>
        <taxon>Vespula</taxon>
    </lineage>
</organism>
<evidence type="ECO:0000313" key="4">
    <source>
        <dbReference type="Proteomes" id="UP001607303"/>
    </source>
</evidence>
<reference evidence="2 4" key="1">
    <citation type="journal article" date="2024" name="Ann. Entomol. Soc. Am.">
        <title>Genomic analyses of the southern and eastern yellowjacket wasps (Hymenoptera: Vespidae) reveal evolutionary signatures of social life.</title>
        <authorList>
            <person name="Catto M.A."/>
            <person name="Caine P.B."/>
            <person name="Orr S.E."/>
            <person name="Hunt B.G."/>
            <person name="Goodisman M.A.D."/>
        </authorList>
    </citation>
    <scope>NUCLEOTIDE SEQUENCE [LARGE SCALE GENOMIC DNA]</scope>
    <source>
        <strain evidence="2">232</strain>
        <tissue evidence="2">Head and thorax</tissue>
    </source>
</reference>
<name>A0ABD2AGV8_VESMC</name>
<dbReference type="Proteomes" id="UP001607303">
    <property type="component" value="Unassembled WGS sequence"/>
</dbReference>
<proteinExistence type="predicted"/>
<gene>
    <name evidence="3" type="ORF">V1477_021093</name>
    <name evidence="2" type="ORF">V1477_021159</name>
</gene>
<comment type="caution">
    <text evidence="2">The sequence shown here is derived from an EMBL/GenBank/DDBJ whole genome shotgun (WGS) entry which is preliminary data.</text>
</comment>
<feature type="transmembrane region" description="Helical" evidence="1">
    <location>
        <begin position="20"/>
        <end position="38"/>
    </location>
</feature>
<keyword evidence="1" id="KW-0472">Membrane</keyword>
<keyword evidence="1" id="KW-1133">Transmembrane helix</keyword>
<dbReference type="EMBL" id="JAYRBN010000117">
    <property type="protein sequence ID" value="KAL2719946.1"/>
    <property type="molecule type" value="Genomic_DNA"/>
</dbReference>
<evidence type="ECO:0000256" key="1">
    <source>
        <dbReference type="SAM" id="Phobius"/>
    </source>
</evidence>
<keyword evidence="4" id="KW-1185">Reference proteome</keyword>
<protein>
    <submittedName>
        <fullName evidence="2">Uncharacterized protein</fullName>
    </submittedName>
</protein>
<dbReference type="EMBL" id="JAYRBN010000118">
    <property type="protein sequence ID" value="KAL2719862.1"/>
    <property type="molecule type" value="Genomic_DNA"/>
</dbReference>